<accession>A0A0D2M6R7</accession>
<dbReference type="Pfam" id="PF00400">
    <property type="entry name" value="WD40"/>
    <property type="match status" value="3"/>
</dbReference>
<dbReference type="InterPro" id="IPR042411">
    <property type="entry name" value="WDR27"/>
</dbReference>
<dbReference type="STRING" id="145388.A0A0D2M6R7"/>
<organism evidence="4 5">
    <name type="scientific">Monoraphidium neglectum</name>
    <dbReference type="NCBI Taxonomy" id="145388"/>
    <lineage>
        <taxon>Eukaryota</taxon>
        <taxon>Viridiplantae</taxon>
        <taxon>Chlorophyta</taxon>
        <taxon>core chlorophytes</taxon>
        <taxon>Chlorophyceae</taxon>
        <taxon>CS clade</taxon>
        <taxon>Sphaeropleales</taxon>
        <taxon>Selenastraceae</taxon>
        <taxon>Monoraphidium</taxon>
    </lineage>
</organism>
<dbReference type="PROSITE" id="PS50082">
    <property type="entry name" value="WD_REPEATS_2"/>
    <property type="match status" value="2"/>
</dbReference>
<dbReference type="Proteomes" id="UP000054498">
    <property type="component" value="Unassembled WGS sequence"/>
</dbReference>
<keyword evidence="2" id="KW-0677">Repeat</keyword>
<dbReference type="PROSITE" id="PS50294">
    <property type="entry name" value="WD_REPEATS_REGION"/>
    <property type="match status" value="2"/>
</dbReference>
<dbReference type="InterPro" id="IPR036322">
    <property type="entry name" value="WD40_repeat_dom_sf"/>
</dbReference>
<evidence type="ECO:0000256" key="3">
    <source>
        <dbReference type="PROSITE-ProRule" id="PRU00221"/>
    </source>
</evidence>
<dbReference type="SUPFAM" id="SSF50978">
    <property type="entry name" value="WD40 repeat-like"/>
    <property type="match status" value="1"/>
</dbReference>
<dbReference type="InterPro" id="IPR020472">
    <property type="entry name" value="WD40_PAC1"/>
</dbReference>
<evidence type="ECO:0000313" key="4">
    <source>
        <dbReference type="EMBL" id="KIY99079.1"/>
    </source>
</evidence>
<keyword evidence="5" id="KW-1185">Reference proteome</keyword>
<name>A0A0D2M6R7_9CHLO</name>
<dbReference type="OrthoDB" id="20669at2759"/>
<dbReference type="RefSeq" id="XP_013898099.1">
    <property type="nucleotide sequence ID" value="XM_014042645.1"/>
</dbReference>
<dbReference type="InterPro" id="IPR001680">
    <property type="entry name" value="WD40_rpt"/>
</dbReference>
<evidence type="ECO:0000256" key="2">
    <source>
        <dbReference type="ARBA" id="ARBA00022737"/>
    </source>
</evidence>
<evidence type="ECO:0000256" key="1">
    <source>
        <dbReference type="ARBA" id="ARBA00022574"/>
    </source>
</evidence>
<dbReference type="InterPro" id="IPR015943">
    <property type="entry name" value="WD40/YVTN_repeat-like_dom_sf"/>
</dbReference>
<dbReference type="EMBL" id="KK101964">
    <property type="protein sequence ID" value="KIY99079.1"/>
    <property type="molecule type" value="Genomic_DNA"/>
</dbReference>
<dbReference type="PANTHER" id="PTHR44525:SF1">
    <property type="entry name" value="WD REPEAT-CONTAINING PROTEIN 27"/>
    <property type="match status" value="1"/>
</dbReference>
<dbReference type="KEGG" id="mng:MNEG_8883"/>
<evidence type="ECO:0000313" key="5">
    <source>
        <dbReference type="Proteomes" id="UP000054498"/>
    </source>
</evidence>
<dbReference type="PRINTS" id="PR00320">
    <property type="entry name" value="GPROTEINBRPT"/>
</dbReference>
<dbReference type="AlphaFoldDB" id="A0A0D2M6R7"/>
<keyword evidence="1 3" id="KW-0853">WD repeat</keyword>
<proteinExistence type="predicted"/>
<dbReference type="Gene3D" id="2.130.10.10">
    <property type="entry name" value="YVTN repeat-like/Quinoprotein amine dehydrogenase"/>
    <property type="match status" value="3"/>
</dbReference>
<gene>
    <name evidence="4" type="ORF">MNEG_8883</name>
</gene>
<dbReference type="SMART" id="SM00320">
    <property type="entry name" value="WD40"/>
    <property type="match status" value="6"/>
</dbReference>
<reference evidence="4 5" key="1">
    <citation type="journal article" date="2013" name="BMC Genomics">
        <title>Reconstruction of the lipid metabolism for the microalga Monoraphidium neglectum from its genome sequence reveals characteristics suitable for biofuel production.</title>
        <authorList>
            <person name="Bogen C."/>
            <person name="Al-Dilaimi A."/>
            <person name="Albersmeier A."/>
            <person name="Wichmann J."/>
            <person name="Grundmann M."/>
            <person name="Rupp O."/>
            <person name="Lauersen K.J."/>
            <person name="Blifernez-Klassen O."/>
            <person name="Kalinowski J."/>
            <person name="Goesmann A."/>
            <person name="Mussgnug J.H."/>
            <person name="Kruse O."/>
        </authorList>
    </citation>
    <scope>NUCLEOTIDE SEQUENCE [LARGE SCALE GENOMIC DNA]</scope>
    <source>
        <strain evidence="4 5">SAG 48.87</strain>
    </source>
</reference>
<sequence>MVSVLEGHLAPVTALAFLPGADAFVVSASEDCTFKVWDLVEGSVLHESAVLGPRPPTALGVDAAYGRLAVGDGGGGVRLFDLSDLSACRATQSLDLDRELQRITDAAIAERRAAAARLDAMARTRTITAQPAWRRQAHLQAEARGRLCSGERGGVPAGGSAGVVALAFVGAHQSDAQLPGGAALHNSSVVRLAFSGDGSRLVTASSDKTARCLLLPTSRHKGAGCTFIGHDGPLTGVDWSHGGGHLLTSSADRTARMWAANQPAPLIAITGDRQGGGAARTAGFVSKVTAARFFWMDARVLVATSNKLHIFRYDLPDGGDGKQPALPGATSQQPRGRTSLAASYSSAAQSILAASCLNCCLSPLALLCGSDRSVEVLDVGEMKVALRIPDAHARAPHAVAQPPGSPFAAVGRESFELFATAATDRAAKLWDLRAGGRCARRFSGGHRNTQLHVGLALSPCMRFLAVGSEGRGAALYDIRQGALLSTLEAGPDGAGAGGGGGGARGAALCVAFNPLRPQAAVGFQDGSVSWFRP</sequence>
<dbReference type="PANTHER" id="PTHR44525">
    <property type="entry name" value="WD REPEAT-CONTAINING PROTEIN 27"/>
    <property type="match status" value="1"/>
</dbReference>
<feature type="repeat" description="WD" evidence="3">
    <location>
        <begin position="227"/>
        <end position="258"/>
    </location>
</feature>
<protein>
    <submittedName>
        <fullName evidence="4">WD repeat-containing protein 27</fullName>
    </submittedName>
</protein>
<dbReference type="GeneID" id="25741758"/>
<feature type="repeat" description="WD" evidence="3">
    <location>
        <begin position="5"/>
        <end position="47"/>
    </location>
</feature>